<dbReference type="Proteomes" id="UP001145114">
    <property type="component" value="Unassembled WGS sequence"/>
</dbReference>
<sequence length="182" mass="19104">VSSSNDNNEQSTDKHTSQDKPTNGNNNDGGEDDEHNNPDTTARATTSSPPATSTKRSVRLTTVTELDESTTSFIPLPKSLSTRTSKTVVKSGTRSFTSTIVETLDESSHIVAGVTVIDGSSMYYTYNVDVVTVGGGEDDSDDISGATSKQQQNLLRIGGGSAAVSTWISAVAAMGIAAYNYI</sequence>
<proteinExistence type="predicted"/>
<accession>A0ACC1HDJ5</accession>
<keyword evidence="2" id="KW-1185">Reference proteome</keyword>
<dbReference type="EMBL" id="JAMZIH010007285">
    <property type="protein sequence ID" value="KAJ1673178.1"/>
    <property type="molecule type" value="Genomic_DNA"/>
</dbReference>
<comment type="caution">
    <text evidence="1">The sequence shown here is derived from an EMBL/GenBank/DDBJ whole genome shotgun (WGS) entry which is preliminary data.</text>
</comment>
<feature type="non-terminal residue" evidence="1">
    <location>
        <position position="1"/>
    </location>
</feature>
<protein>
    <submittedName>
        <fullName evidence="1">Uncharacterized protein</fullName>
    </submittedName>
</protein>
<evidence type="ECO:0000313" key="1">
    <source>
        <dbReference type="EMBL" id="KAJ1673178.1"/>
    </source>
</evidence>
<name>A0ACC1HDJ5_9FUNG</name>
<gene>
    <name evidence="1" type="ORF">EV182_005742</name>
</gene>
<reference evidence="1" key="1">
    <citation type="submission" date="2022-06" db="EMBL/GenBank/DDBJ databases">
        <title>Phylogenomic reconstructions and comparative analyses of Kickxellomycotina fungi.</title>
        <authorList>
            <person name="Reynolds N.K."/>
            <person name="Stajich J.E."/>
            <person name="Barry K."/>
            <person name="Grigoriev I.V."/>
            <person name="Crous P."/>
            <person name="Smith M.E."/>
        </authorList>
    </citation>
    <scope>NUCLEOTIDE SEQUENCE</scope>
    <source>
        <strain evidence="1">RSA 2271</strain>
    </source>
</reference>
<organism evidence="1 2">
    <name type="scientific">Spiromyces aspiralis</name>
    <dbReference type="NCBI Taxonomy" id="68401"/>
    <lineage>
        <taxon>Eukaryota</taxon>
        <taxon>Fungi</taxon>
        <taxon>Fungi incertae sedis</taxon>
        <taxon>Zoopagomycota</taxon>
        <taxon>Kickxellomycotina</taxon>
        <taxon>Kickxellomycetes</taxon>
        <taxon>Kickxellales</taxon>
        <taxon>Kickxellaceae</taxon>
        <taxon>Spiromyces</taxon>
    </lineage>
</organism>
<evidence type="ECO:0000313" key="2">
    <source>
        <dbReference type="Proteomes" id="UP001145114"/>
    </source>
</evidence>